<reference evidence="3 4" key="1">
    <citation type="submission" date="2014-02" db="EMBL/GenBank/DDBJ databases">
        <title>The small core and large imbalanced accessory genome model reveals a collaborative survival strategy of Sorangium cellulosum strains in nature.</title>
        <authorList>
            <person name="Han K."/>
            <person name="Peng R."/>
            <person name="Blom J."/>
            <person name="Li Y.-Z."/>
        </authorList>
    </citation>
    <scope>NUCLEOTIDE SEQUENCE [LARGE SCALE GENOMIC DNA]</scope>
    <source>
        <strain evidence="3 4">So0008-312</strain>
    </source>
</reference>
<dbReference type="InterPro" id="IPR023631">
    <property type="entry name" value="Amidase_dom"/>
</dbReference>
<evidence type="ECO:0000259" key="2">
    <source>
        <dbReference type="Pfam" id="PF01425"/>
    </source>
</evidence>
<dbReference type="Proteomes" id="UP000075260">
    <property type="component" value="Unassembled WGS sequence"/>
</dbReference>
<comment type="caution">
    <text evidence="3">The sequence shown here is derived from an EMBL/GenBank/DDBJ whole genome shotgun (WGS) entry which is preliminary data.</text>
</comment>
<dbReference type="SUPFAM" id="SSF75304">
    <property type="entry name" value="Amidase signature (AS) enzymes"/>
    <property type="match status" value="1"/>
</dbReference>
<evidence type="ECO:0000313" key="3">
    <source>
        <dbReference type="EMBL" id="KYF70565.1"/>
    </source>
</evidence>
<organism evidence="3 4">
    <name type="scientific">Sorangium cellulosum</name>
    <name type="common">Polyangium cellulosum</name>
    <dbReference type="NCBI Taxonomy" id="56"/>
    <lineage>
        <taxon>Bacteria</taxon>
        <taxon>Pseudomonadati</taxon>
        <taxon>Myxococcota</taxon>
        <taxon>Polyangia</taxon>
        <taxon>Polyangiales</taxon>
        <taxon>Polyangiaceae</taxon>
        <taxon>Sorangium</taxon>
    </lineage>
</organism>
<dbReference type="PROSITE" id="PS00571">
    <property type="entry name" value="AMIDASES"/>
    <property type="match status" value="1"/>
</dbReference>
<proteinExistence type="inferred from homology"/>
<dbReference type="PANTHER" id="PTHR11895">
    <property type="entry name" value="TRANSAMIDASE"/>
    <property type="match status" value="1"/>
</dbReference>
<dbReference type="InterPro" id="IPR000120">
    <property type="entry name" value="Amidase"/>
</dbReference>
<dbReference type="InterPro" id="IPR020556">
    <property type="entry name" value="Amidase_CS"/>
</dbReference>
<evidence type="ECO:0000256" key="1">
    <source>
        <dbReference type="ARBA" id="ARBA00009199"/>
    </source>
</evidence>
<comment type="similarity">
    <text evidence="1">Belongs to the amidase family.</text>
</comment>
<dbReference type="AlphaFoldDB" id="A0A150QRC6"/>
<evidence type="ECO:0000313" key="4">
    <source>
        <dbReference type="Proteomes" id="UP000075260"/>
    </source>
</evidence>
<accession>A0A150QRC6</accession>
<sequence>MKISEYTAFDALGLAELVRRREVTPSELLDVASAAIEQVNPALNAVIGSLRDDAERALRAGLPPGPFTGVPYLVKDLGILVAGTPTGMGSRLFQGLVSPADDELMTRFRRAGLVAIGKTNTPELGLNVVTEPIAHGPTRNPWRLDRTPGGSSGGAAAAVAARMVPMAHGNDVAGSIRIPSSCCNLFGLKPTRGRIPTGPIEGEVLMGFATDHALTRSVRDCAALLDAIAGPDPGTPYFAPPAARPFLEEARTPPGRLRIAFTDAAWHGVQVDDECKLAVRRAAALCEELGHEVVPARPEIDWERVRIAFRMLLSYHAHLLDRVCPLYGLTPGRDTVEATTLTMAEAGRRMSAIDLHDVLVARDQISRQVGQFFTQFDALLTPTLTTLPIPSGTLDANDPTLSAEDWLDQIFAFAAFTPLFNVTGSPAMSVPLHMSADGLPVGVQFAGRYADDATLLRLAGQLEQAAPWDRRRPRVCAV</sequence>
<dbReference type="Gene3D" id="3.90.1300.10">
    <property type="entry name" value="Amidase signature (AS) domain"/>
    <property type="match status" value="1"/>
</dbReference>
<dbReference type="EMBL" id="JEMA01000388">
    <property type="protein sequence ID" value="KYF70565.1"/>
    <property type="molecule type" value="Genomic_DNA"/>
</dbReference>
<dbReference type="InterPro" id="IPR036928">
    <property type="entry name" value="AS_sf"/>
</dbReference>
<name>A0A150QRC6_SORCE</name>
<dbReference type="Pfam" id="PF01425">
    <property type="entry name" value="Amidase"/>
    <property type="match status" value="1"/>
</dbReference>
<dbReference type="OrthoDB" id="9811471at2"/>
<dbReference type="PANTHER" id="PTHR11895:SF7">
    <property type="entry name" value="GLUTAMYL-TRNA(GLN) AMIDOTRANSFERASE SUBUNIT A, MITOCHONDRIAL"/>
    <property type="match status" value="1"/>
</dbReference>
<dbReference type="RefSeq" id="WP_061607559.1">
    <property type="nucleotide sequence ID" value="NZ_JEMA01000388.1"/>
</dbReference>
<dbReference type="GO" id="GO:0003824">
    <property type="term" value="F:catalytic activity"/>
    <property type="evidence" value="ECO:0007669"/>
    <property type="project" value="InterPro"/>
</dbReference>
<gene>
    <name evidence="3" type="ORF">BE15_17330</name>
</gene>
<feature type="domain" description="Amidase" evidence="2">
    <location>
        <begin position="31"/>
        <end position="456"/>
    </location>
</feature>
<protein>
    <submittedName>
        <fullName evidence="3">Amidase</fullName>
    </submittedName>
</protein>